<dbReference type="Proteomes" id="UP001458880">
    <property type="component" value="Unassembled WGS sequence"/>
</dbReference>
<name>A0AAW1N004_POPJA</name>
<keyword evidence="3" id="KW-1185">Reference proteome</keyword>
<dbReference type="EMBL" id="JASPKY010000025">
    <property type="protein sequence ID" value="KAK9751888.1"/>
    <property type="molecule type" value="Genomic_DNA"/>
</dbReference>
<protein>
    <submittedName>
        <fullName evidence="2">Uncharacterized protein</fullName>
    </submittedName>
</protein>
<evidence type="ECO:0000313" key="3">
    <source>
        <dbReference type="Proteomes" id="UP001458880"/>
    </source>
</evidence>
<evidence type="ECO:0000313" key="2">
    <source>
        <dbReference type="EMBL" id="KAK9751888.1"/>
    </source>
</evidence>
<evidence type="ECO:0000256" key="1">
    <source>
        <dbReference type="SAM" id="MobiDB-lite"/>
    </source>
</evidence>
<gene>
    <name evidence="2" type="ORF">QE152_g4719</name>
</gene>
<reference evidence="2 3" key="1">
    <citation type="journal article" date="2024" name="BMC Genomics">
        <title>De novo assembly and annotation of Popillia japonica's genome with initial clues to its potential as an invasive pest.</title>
        <authorList>
            <person name="Cucini C."/>
            <person name="Boschi S."/>
            <person name="Funari R."/>
            <person name="Cardaioli E."/>
            <person name="Iannotti N."/>
            <person name="Marturano G."/>
            <person name="Paoli F."/>
            <person name="Bruttini M."/>
            <person name="Carapelli A."/>
            <person name="Frati F."/>
            <person name="Nardi F."/>
        </authorList>
    </citation>
    <scope>NUCLEOTIDE SEQUENCE [LARGE SCALE GENOMIC DNA]</scope>
    <source>
        <strain evidence="2">DMR45628</strain>
    </source>
</reference>
<sequence>MKINPKFYQLLLKTLKMTESFGNGTRMEIIGMTTANNHQEHGNISLKIQISSLMNFYRRIQWCDRFRDATHGLEVTAPGRITGEASPEHAPPMPAGGGHVHPDRRQNTKSRLSP</sequence>
<feature type="region of interest" description="Disordered" evidence="1">
    <location>
        <begin position="77"/>
        <end position="114"/>
    </location>
</feature>
<comment type="caution">
    <text evidence="2">The sequence shown here is derived from an EMBL/GenBank/DDBJ whole genome shotgun (WGS) entry which is preliminary data.</text>
</comment>
<accession>A0AAW1N004</accession>
<organism evidence="2 3">
    <name type="scientific">Popillia japonica</name>
    <name type="common">Japanese beetle</name>
    <dbReference type="NCBI Taxonomy" id="7064"/>
    <lineage>
        <taxon>Eukaryota</taxon>
        <taxon>Metazoa</taxon>
        <taxon>Ecdysozoa</taxon>
        <taxon>Arthropoda</taxon>
        <taxon>Hexapoda</taxon>
        <taxon>Insecta</taxon>
        <taxon>Pterygota</taxon>
        <taxon>Neoptera</taxon>
        <taxon>Endopterygota</taxon>
        <taxon>Coleoptera</taxon>
        <taxon>Polyphaga</taxon>
        <taxon>Scarabaeiformia</taxon>
        <taxon>Scarabaeidae</taxon>
        <taxon>Rutelinae</taxon>
        <taxon>Popillia</taxon>
    </lineage>
</organism>
<dbReference type="AlphaFoldDB" id="A0AAW1N004"/>
<proteinExistence type="predicted"/>